<dbReference type="PANTHER" id="PTHR34456:SF13">
    <property type="entry name" value="REVERSE TRANSCRIPTASE DOMAIN-CONTAINING PROTEIN"/>
    <property type="match status" value="1"/>
</dbReference>
<comment type="caution">
    <text evidence="1">The sequence shown here is derived from an EMBL/GenBank/DDBJ whole genome shotgun (WGS) entry which is preliminary data.</text>
</comment>
<evidence type="ECO:0000313" key="1">
    <source>
        <dbReference type="EMBL" id="KAK1417146.1"/>
    </source>
</evidence>
<evidence type="ECO:0008006" key="3">
    <source>
        <dbReference type="Google" id="ProtNLM"/>
    </source>
</evidence>
<evidence type="ECO:0000313" key="2">
    <source>
        <dbReference type="Proteomes" id="UP001229421"/>
    </source>
</evidence>
<dbReference type="InterPro" id="IPR008686">
    <property type="entry name" value="RNA_pol_mitovir"/>
</dbReference>
<dbReference type="EMBL" id="JAUHHV010000007">
    <property type="protein sequence ID" value="KAK1417146.1"/>
    <property type="molecule type" value="Genomic_DNA"/>
</dbReference>
<gene>
    <name evidence="1" type="ORF">QVD17_26268</name>
</gene>
<proteinExistence type="predicted"/>
<accession>A0AAD8K9U1</accession>
<dbReference type="Pfam" id="PF05919">
    <property type="entry name" value="Mitovir_RNA_pol"/>
    <property type="match status" value="1"/>
</dbReference>
<dbReference type="Proteomes" id="UP001229421">
    <property type="component" value="Unassembled WGS sequence"/>
</dbReference>
<organism evidence="1 2">
    <name type="scientific">Tagetes erecta</name>
    <name type="common">African marigold</name>
    <dbReference type="NCBI Taxonomy" id="13708"/>
    <lineage>
        <taxon>Eukaryota</taxon>
        <taxon>Viridiplantae</taxon>
        <taxon>Streptophyta</taxon>
        <taxon>Embryophyta</taxon>
        <taxon>Tracheophyta</taxon>
        <taxon>Spermatophyta</taxon>
        <taxon>Magnoliopsida</taxon>
        <taxon>eudicotyledons</taxon>
        <taxon>Gunneridae</taxon>
        <taxon>Pentapetalae</taxon>
        <taxon>asterids</taxon>
        <taxon>campanulids</taxon>
        <taxon>Asterales</taxon>
        <taxon>Asteraceae</taxon>
        <taxon>Asteroideae</taxon>
        <taxon>Heliantheae alliance</taxon>
        <taxon>Tageteae</taxon>
        <taxon>Tagetes</taxon>
    </lineage>
</organism>
<dbReference type="AlphaFoldDB" id="A0AAD8K9U1"/>
<sequence length="441" mass="50231">MVLNEVGEAYLPSSAMFAREGVIVGAQPVAGGVADVAPPCEIFPRIESNLSFMLILINKEMFNKEYQRSFDRTSSDLYRKGEENKSRSTDLQERSETRLLGQSGIDLLPEVETDRKVDRRASRLACWFAVCFSFDPRSATDRWPIVFLERVVSKLFDQDFSEAVSFLLSGGEFDVPWVTTPGSTVRFLSGYPLGYLGAWPLFALSHHLIIWWCAELVYPGRVFTNYAVLGDDVVIADENVATRYKESLDLLQVVISKEKSLISRSGSAEFAKNFRVRDLTVDLSPVSIKALLNTFHPYGLMAVAHRYSAPEAVFPSCGYGAKIALSFLPYPLYFWLGKGRPLSPEAHGRLVRLLRAKLKPRELVLPPDELFETEESRDFLEYSLLYGWMRQCLNYLKWYHLTALSPWVNLEELFSGPVVSHSWRMVAVDEDLWKLFIEVRF</sequence>
<name>A0AAD8K9U1_TARER</name>
<keyword evidence="2" id="KW-1185">Reference proteome</keyword>
<dbReference type="PANTHER" id="PTHR34456">
    <property type="entry name" value="MITOVIRUS RNA-DEPENDENT RNA POLYMERASE"/>
    <property type="match status" value="1"/>
</dbReference>
<protein>
    <recommendedName>
        <fullName evidence="3">RNA-dependent RNA polymerase</fullName>
    </recommendedName>
</protein>
<reference evidence="1" key="1">
    <citation type="journal article" date="2023" name="bioRxiv">
        <title>Improved chromosome-level genome assembly for marigold (Tagetes erecta).</title>
        <authorList>
            <person name="Jiang F."/>
            <person name="Yuan L."/>
            <person name="Wang S."/>
            <person name="Wang H."/>
            <person name="Xu D."/>
            <person name="Wang A."/>
            <person name="Fan W."/>
        </authorList>
    </citation>
    <scope>NUCLEOTIDE SEQUENCE</scope>
    <source>
        <strain evidence="1">WSJ</strain>
        <tissue evidence="1">Leaf</tissue>
    </source>
</reference>